<organism evidence="1">
    <name type="scientific">Rhipicephalus zambeziensis</name>
    <dbReference type="NCBI Taxonomy" id="60191"/>
    <lineage>
        <taxon>Eukaryota</taxon>
        <taxon>Metazoa</taxon>
        <taxon>Ecdysozoa</taxon>
        <taxon>Arthropoda</taxon>
        <taxon>Chelicerata</taxon>
        <taxon>Arachnida</taxon>
        <taxon>Acari</taxon>
        <taxon>Parasitiformes</taxon>
        <taxon>Ixodida</taxon>
        <taxon>Ixodoidea</taxon>
        <taxon>Ixodidae</taxon>
        <taxon>Rhipicephalinae</taxon>
        <taxon>Rhipicephalus</taxon>
        <taxon>Rhipicephalus</taxon>
    </lineage>
</organism>
<name>A0A224YB37_9ACAR</name>
<accession>A0A224YB37</accession>
<protein>
    <submittedName>
        <fullName evidence="1">Ixodegrin B</fullName>
    </submittedName>
</protein>
<reference evidence="1" key="1">
    <citation type="journal article" date="2017" name="Parasit. Vectors">
        <title>Sialotranscriptomics of Rhipicephalus zambeziensis reveals intricate expression profiles of secretory proteins and suggests tight temporal transcriptional regulation during blood-feeding.</title>
        <authorList>
            <person name="de Castro M.H."/>
            <person name="de Klerk D."/>
            <person name="Pienaar R."/>
            <person name="Rees D.J.G."/>
            <person name="Mans B.J."/>
        </authorList>
    </citation>
    <scope>NUCLEOTIDE SEQUENCE</scope>
    <source>
        <tissue evidence="1">Salivary glands</tissue>
    </source>
</reference>
<dbReference type="EMBL" id="GFPF01003751">
    <property type="protein sequence ID" value="MAA14897.1"/>
    <property type="molecule type" value="Transcribed_RNA"/>
</dbReference>
<sequence>MGDFNKGKFHISAFEDNMQCTRTVTFLLLLTIHVFETKAYYFDFQQESDLPQRGHNKGYGRHCRNSTECAKGFCCAEINSQRICYPLALPGYRCSNDQMKGNCYLNYCPCLLGYGDCQDGYCSYQFWYRSK</sequence>
<dbReference type="AlphaFoldDB" id="A0A224YB37"/>
<proteinExistence type="predicted"/>
<evidence type="ECO:0000313" key="1">
    <source>
        <dbReference type="EMBL" id="MAA14897.1"/>
    </source>
</evidence>
<dbReference type="Gene3D" id="2.10.80.10">
    <property type="entry name" value="Lipase, subunit A"/>
    <property type="match status" value="1"/>
</dbReference>